<evidence type="ECO:0000256" key="1">
    <source>
        <dbReference type="ARBA" id="ARBA00004429"/>
    </source>
</evidence>
<dbReference type="InterPro" id="IPR055348">
    <property type="entry name" value="DctQ"/>
</dbReference>
<name>A0AAW5QZ56_9HYPH</name>
<dbReference type="EMBL" id="JALIDZ010000004">
    <property type="protein sequence ID" value="MCT8972412.1"/>
    <property type="molecule type" value="Genomic_DNA"/>
</dbReference>
<keyword evidence="2 9" id="KW-0813">Transport</keyword>
<evidence type="ECO:0000259" key="10">
    <source>
        <dbReference type="Pfam" id="PF04290"/>
    </source>
</evidence>
<dbReference type="GO" id="GO:0022857">
    <property type="term" value="F:transmembrane transporter activity"/>
    <property type="evidence" value="ECO:0007669"/>
    <property type="project" value="UniProtKB-UniRule"/>
</dbReference>
<evidence type="ECO:0000256" key="6">
    <source>
        <dbReference type="ARBA" id="ARBA00022989"/>
    </source>
</evidence>
<feature type="transmembrane region" description="Helical" evidence="9">
    <location>
        <begin position="12"/>
        <end position="38"/>
    </location>
</feature>
<dbReference type="GO" id="GO:0005886">
    <property type="term" value="C:plasma membrane"/>
    <property type="evidence" value="ECO:0007669"/>
    <property type="project" value="UniProtKB-SubCell"/>
</dbReference>
<reference evidence="11 12" key="1">
    <citation type="submission" date="2022-04" db="EMBL/GenBank/DDBJ databases">
        <authorList>
            <person name="Ye Y.-Q."/>
            <person name="Du Z.-J."/>
        </authorList>
    </citation>
    <scope>NUCLEOTIDE SEQUENCE [LARGE SCALE GENOMIC DNA]</scope>
    <source>
        <strain evidence="11 12">A6E488</strain>
    </source>
</reference>
<comment type="function">
    <text evidence="9">Part of the tripartite ATP-independent periplasmic (TRAP) transport system.</text>
</comment>
<keyword evidence="6 9" id="KW-1133">Transmembrane helix</keyword>
<dbReference type="PANTHER" id="PTHR35011:SF2">
    <property type="entry name" value="2,3-DIKETO-L-GULONATE TRAP TRANSPORTER SMALL PERMEASE PROTEIN YIAM"/>
    <property type="match status" value="1"/>
</dbReference>
<evidence type="ECO:0000256" key="7">
    <source>
        <dbReference type="ARBA" id="ARBA00023136"/>
    </source>
</evidence>
<evidence type="ECO:0000256" key="8">
    <source>
        <dbReference type="ARBA" id="ARBA00038436"/>
    </source>
</evidence>
<gene>
    <name evidence="11" type="ORF">MUB46_11140</name>
</gene>
<dbReference type="GO" id="GO:0015740">
    <property type="term" value="P:C4-dicarboxylate transport"/>
    <property type="evidence" value="ECO:0007669"/>
    <property type="project" value="TreeGrafter"/>
</dbReference>
<comment type="subcellular location">
    <subcellularLocation>
        <location evidence="1 9">Cell inner membrane</location>
        <topology evidence="1 9">Multi-pass membrane protein</topology>
    </subcellularLocation>
</comment>
<organism evidence="11 12">
    <name type="scientific">Microbaculum marinisediminis</name>
    <dbReference type="NCBI Taxonomy" id="2931392"/>
    <lineage>
        <taxon>Bacteria</taxon>
        <taxon>Pseudomonadati</taxon>
        <taxon>Pseudomonadota</taxon>
        <taxon>Alphaproteobacteria</taxon>
        <taxon>Hyphomicrobiales</taxon>
        <taxon>Tepidamorphaceae</taxon>
        <taxon>Microbaculum</taxon>
    </lineage>
</organism>
<proteinExistence type="inferred from homology"/>
<keyword evidence="12" id="KW-1185">Reference proteome</keyword>
<evidence type="ECO:0000256" key="3">
    <source>
        <dbReference type="ARBA" id="ARBA00022475"/>
    </source>
</evidence>
<feature type="domain" description="Tripartite ATP-independent periplasmic transporters DctQ component" evidence="10">
    <location>
        <begin position="26"/>
        <end position="155"/>
    </location>
</feature>
<dbReference type="Pfam" id="PF04290">
    <property type="entry name" value="DctQ"/>
    <property type="match status" value="1"/>
</dbReference>
<dbReference type="AlphaFoldDB" id="A0AAW5QZ56"/>
<keyword evidence="5 9" id="KW-0812">Transmembrane</keyword>
<evidence type="ECO:0000313" key="12">
    <source>
        <dbReference type="Proteomes" id="UP001320898"/>
    </source>
</evidence>
<dbReference type="Proteomes" id="UP001320898">
    <property type="component" value="Unassembled WGS sequence"/>
</dbReference>
<protein>
    <recommendedName>
        <fullName evidence="9">TRAP transporter small permease protein</fullName>
    </recommendedName>
</protein>
<dbReference type="RefSeq" id="WP_261615973.1">
    <property type="nucleotide sequence ID" value="NZ_JALIDZ010000004.1"/>
</dbReference>
<dbReference type="InterPro" id="IPR007387">
    <property type="entry name" value="TRAP_DctQ"/>
</dbReference>
<comment type="subunit">
    <text evidence="9">The complex comprises the extracytoplasmic solute receptor protein and the two transmembrane proteins.</text>
</comment>
<evidence type="ECO:0000313" key="11">
    <source>
        <dbReference type="EMBL" id="MCT8972412.1"/>
    </source>
</evidence>
<sequence>MNAFEQLIKRIVTFVDGAAAMFLAVITGLTFLTVVLRYGFNASLPGSFDIGRLLLGVAIFWGVAVAAYRQEHIQVDILWSALPRKARGYLNLFADLVFFGCAAVFTWMFLVRVLATRASGETTFELDVQIWPFHLLAWLGIALTTVVLLARIAHVVITGNFDVPSNLGPDDDGPQDYPAGEP</sequence>
<feature type="transmembrane region" description="Helical" evidence="9">
    <location>
        <begin position="130"/>
        <end position="150"/>
    </location>
</feature>
<keyword evidence="7 9" id="KW-0472">Membrane</keyword>
<keyword evidence="4 9" id="KW-0997">Cell inner membrane</keyword>
<feature type="transmembrane region" description="Helical" evidence="9">
    <location>
        <begin position="50"/>
        <end position="68"/>
    </location>
</feature>
<dbReference type="PANTHER" id="PTHR35011">
    <property type="entry name" value="2,3-DIKETO-L-GULONATE TRAP TRANSPORTER SMALL PERMEASE PROTEIN YIAM"/>
    <property type="match status" value="1"/>
</dbReference>
<accession>A0AAW5QZ56</accession>
<evidence type="ECO:0000256" key="2">
    <source>
        <dbReference type="ARBA" id="ARBA00022448"/>
    </source>
</evidence>
<comment type="caution">
    <text evidence="11">The sequence shown here is derived from an EMBL/GenBank/DDBJ whole genome shotgun (WGS) entry which is preliminary data.</text>
</comment>
<comment type="similarity">
    <text evidence="8 9">Belongs to the TRAP transporter small permease family.</text>
</comment>
<feature type="transmembrane region" description="Helical" evidence="9">
    <location>
        <begin position="89"/>
        <end position="110"/>
    </location>
</feature>
<evidence type="ECO:0000256" key="9">
    <source>
        <dbReference type="RuleBase" id="RU369079"/>
    </source>
</evidence>
<evidence type="ECO:0000256" key="5">
    <source>
        <dbReference type="ARBA" id="ARBA00022692"/>
    </source>
</evidence>
<evidence type="ECO:0000256" key="4">
    <source>
        <dbReference type="ARBA" id="ARBA00022519"/>
    </source>
</evidence>
<keyword evidence="3" id="KW-1003">Cell membrane</keyword>